<reference evidence="2 3" key="1">
    <citation type="submission" date="2019-06" db="EMBL/GenBank/DDBJ databases">
        <title>Draft genomes of female and male turbot (Scophthalmus maximus).</title>
        <authorList>
            <person name="Xu H."/>
            <person name="Xu X.-W."/>
            <person name="Shao C."/>
            <person name="Chen S."/>
        </authorList>
    </citation>
    <scope>NUCLEOTIDE SEQUENCE [LARGE SCALE GENOMIC DNA]</scope>
    <source>
        <strain evidence="2">Ysfricsl-2016a</strain>
        <tissue evidence="2">Blood</tissue>
    </source>
</reference>
<dbReference type="EMBL" id="VEVO01000014">
    <property type="protein sequence ID" value="KAF0031242.1"/>
    <property type="molecule type" value="Genomic_DNA"/>
</dbReference>
<name>A0A6A4SLP9_SCOMX</name>
<evidence type="ECO:0000313" key="2">
    <source>
        <dbReference type="EMBL" id="KAF0031242.1"/>
    </source>
</evidence>
<gene>
    <name evidence="2" type="ORF">F2P81_015797</name>
</gene>
<organism evidence="2 3">
    <name type="scientific">Scophthalmus maximus</name>
    <name type="common">Turbot</name>
    <name type="synonym">Psetta maxima</name>
    <dbReference type="NCBI Taxonomy" id="52904"/>
    <lineage>
        <taxon>Eukaryota</taxon>
        <taxon>Metazoa</taxon>
        <taxon>Chordata</taxon>
        <taxon>Craniata</taxon>
        <taxon>Vertebrata</taxon>
        <taxon>Euteleostomi</taxon>
        <taxon>Actinopterygii</taxon>
        <taxon>Neopterygii</taxon>
        <taxon>Teleostei</taxon>
        <taxon>Neoteleostei</taxon>
        <taxon>Acanthomorphata</taxon>
        <taxon>Carangaria</taxon>
        <taxon>Pleuronectiformes</taxon>
        <taxon>Pleuronectoidei</taxon>
        <taxon>Scophthalmidae</taxon>
        <taxon>Scophthalmus</taxon>
    </lineage>
</organism>
<comment type="caution">
    <text evidence="2">The sequence shown here is derived from an EMBL/GenBank/DDBJ whole genome shotgun (WGS) entry which is preliminary data.</text>
</comment>
<feature type="compositionally biased region" description="Basic and acidic residues" evidence="1">
    <location>
        <begin position="1"/>
        <end position="12"/>
    </location>
</feature>
<feature type="region of interest" description="Disordered" evidence="1">
    <location>
        <begin position="112"/>
        <end position="133"/>
    </location>
</feature>
<accession>A0A6A4SLP9</accession>
<sequence>MTKGEDADRDVGCDDDVEEDDNDFADENVDEEEEDDESQTLTRRTMHNSKERKKNRTLIALIDVQTLAVWMPPTVVLTPRLSVGPGGYLLAATCASCGLGASRCQISFYTADSTRSSDSNPRPGRPRSRLAVHTHPQSAVVLPPLTSCQGGIALHGGPSPSPVHTQTQSH</sequence>
<protein>
    <submittedName>
        <fullName evidence="2">Uncharacterized protein</fullName>
    </submittedName>
</protein>
<feature type="region of interest" description="Disordered" evidence="1">
    <location>
        <begin position="1"/>
        <end position="50"/>
    </location>
</feature>
<dbReference type="Proteomes" id="UP000438429">
    <property type="component" value="Unassembled WGS sequence"/>
</dbReference>
<feature type="region of interest" description="Disordered" evidence="1">
    <location>
        <begin position="151"/>
        <end position="170"/>
    </location>
</feature>
<proteinExistence type="predicted"/>
<evidence type="ECO:0000313" key="3">
    <source>
        <dbReference type="Proteomes" id="UP000438429"/>
    </source>
</evidence>
<dbReference type="AlphaFoldDB" id="A0A6A4SLP9"/>
<feature type="compositionally biased region" description="Acidic residues" evidence="1">
    <location>
        <begin position="13"/>
        <end position="38"/>
    </location>
</feature>
<evidence type="ECO:0000256" key="1">
    <source>
        <dbReference type="SAM" id="MobiDB-lite"/>
    </source>
</evidence>